<dbReference type="AlphaFoldDB" id="A0A919DED0"/>
<organism evidence="6 7">
    <name type="scientific">Streptomyces capitiformicae</name>
    <dbReference type="NCBI Taxonomy" id="2014920"/>
    <lineage>
        <taxon>Bacteria</taxon>
        <taxon>Bacillati</taxon>
        <taxon>Actinomycetota</taxon>
        <taxon>Actinomycetes</taxon>
        <taxon>Kitasatosporales</taxon>
        <taxon>Streptomycetaceae</taxon>
        <taxon>Streptomyces</taxon>
    </lineage>
</organism>
<dbReference type="EMBL" id="BNAT01000024">
    <property type="protein sequence ID" value="GHE40343.1"/>
    <property type="molecule type" value="Genomic_DNA"/>
</dbReference>
<evidence type="ECO:0000256" key="3">
    <source>
        <dbReference type="ARBA" id="ARBA00023163"/>
    </source>
</evidence>
<accession>A0A919DED0</accession>
<reference evidence="6" key="2">
    <citation type="submission" date="2020-09" db="EMBL/GenBank/DDBJ databases">
        <authorList>
            <person name="Sun Q."/>
            <person name="Zhou Y."/>
        </authorList>
    </citation>
    <scope>NUCLEOTIDE SEQUENCE</scope>
    <source>
        <strain evidence="6">CGMCC 4.7403</strain>
    </source>
</reference>
<keyword evidence="1" id="KW-0805">Transcription regulation</keyword>
<evidence type="ECO:0000256" key="4">
    <source>
        <dbReference type="SAM" id="MobiDB-lite"/>
    </source>
</evidence>
<feature type="domain" description="Transcriptional regulator LacI/GalR-like sensor" evidence="5">
    <location>
        <begin position="201"/>
        <end position="363"/>
    </location>
</feature>
<keyword evidence="7" id="KW-1185">Reference proteome</keyword>
<evidence type="ECO:0000256" key="2">
    <source>
        <dbReference type="ARBA" id="ARBA00023125"/>
    </source>
</evidence>
<comment type="caution">
    <text evidence="6">The sequence shown here is derived from an EMBL/GenBank/DDBJ whole genome shotgun (WGS) entry which is preliminary data.</text>
</comment>
<dbReference type="InterPro" id="IPR046335">
    <property type="entry name" value="LacI/GalR-like_sensor"/>
</dbReference>
<protein>
    <recommendedName>
        <fullName evidence="5">Transcriptional regulator LacI/GalR-like sensor domain-containing protein</fullName>
    </recommendedName>
</protein>
<evidence type="ECO:0000313" key="6">
    <source>
        <dbReference type="EMBL" id="GHE40343.1"/>
    </source>
</evidence>
<reference evidence="6" key="1">
    <citation type="journal article" date="2014" name="Int. J. Syst. Evol. Microbiol.">
        <title>Complete genome sequence of Corynebacterium casei LMG S-19264T (=DSM 44701T), isolated from a smear-ripened cheese.</title>
        <authorList>
            <consortium name="US DOE Joint Genome Institute (JGI-PGF)"/>
            <person name="Walter F."/>
            <person name="Albersmeier A."/>
            <person name="Kalinowski J."/>
            <person name="Ruckert C."/>
        </authorList>
    </citation>
    <scope>NUCLEOTIDE SEQUENCE</scope>
    <source>
        <strain evidence="6">CGMCC 4.7403</strain>
    </source>
</reference>
<dbReference type="SUPFAM" id="SSF53822">
    <property type="entry name" value="Periplasmic binding protein-like I"/>
    <property type="match status" value="1"/>
</dbReference>
<evidence type="ECO:0000256" key="1">
    <source>
        <dbReference type="ARBA" id="ARBA00023015"/>
    </source>
</evidence>
<sequence>MRLRRGAAMCRRSPAGPSWLVAPPLKGVPHRGGAADGYRPAPLWFAAEPHRTSPNPLGDPTAAGSPAASPARAVTGSPAPVPAPGGGTRTLGLVYPPAGRGRDYTGTQLAFVGGVAEAATTYDYDLLLSPAERAGEASFRRMVDGGRVDGIIVMEIMLEDDRVEYLARSGFPFVTIGRNSRAEETSWVDLDFAGLARGCVYHLADLGHRRIAFVNRSEQLFQSGYGFAHLGLEGYTKAMAEQVLTPHAYLCDDEVTAGEAVLERILLDDPATTSLVTMNEAALEGLYRGLTRLGRSVPRDFSVVGVAAGRWAEQVNPQLTAAEIPVKEMSRVAVELMMRRLDEPEAPPRHVLLKPLISLRESTGPCRPVPGSEPEREFPDLDQFPGLPDLPGSDF</sequence>
<dbReference type="Proteomes" id="UP000603227">
    <property type="component" value="Unassembled WGS sequence"/>
</dbReference>
<dbReference type="GO" id="GO:0003700">
    <property type="term" value="F:DNA-binding transcription factor activity"/>
    <property type="evidence" value="ECO:0007669"/>
    <property type="project" value="TreeGrafter"/>
</dbReference>
<feature type="compositionally biased region" description="Low complexity" evidence="4">
    <location>
        <begin position="62"/>
        <end position="78"/>
    </location>
</feature>
<evidence type="ECO:0000259" key="5">
    <source>
        <dbReference type="Pfam" id="PF13377"/>
    </source>
</evidence>
<feature type="region of interest" description="Disordered" evidence="4">
    <location>
        <begin position="49"/>
        <end position="88"/>
    </location>
</feature>
<dbReference type="Pfam" id="PF13377">
    <property type="entry name" value="Peripla_BP_3"/>
    <property type="match status" value="1"/>
</dbReference>
<gene>
    <name evidence="6" type="ORF">GCM10017771_59450</name>
</gene>
<feature type="region of interest" description="Disordered" evidence="4">
    <location>
        <begin position="363"/>
        <end position="395"/>
    </location>
</feature>
<proteinExistence type="predicted"/>
<keyword evidence="3" id="KW-0804">Transcription</keyword>
<dbReference type="PANTHER" id="PTHR30146">
    <property type="entry name" value="LACI-RELATED TRANSCRIPTIONAL REPRESSOR"/>
    <property type="match status" value="1"/>
</dbReference>
<keyword evidence="2" id="KW-0238">DNA-binding</keyword>
<dbReference type="GO" id="GO:0000976">
    <property type="term" value="F:transcription cis-regulatory region binding"/>
    <property type="evidence" value="ECO:0007669"/>
    <property type="project" value="TreeGrafter"/>
</dbReference>
<dbReference type="PANTHER" id="PTHR30146:SF109">
    <property type="entry name" value="HTH-TYPE TRANSCRIPTIONAL REGULATOR GALS"/>
    <property type="match status" value="1"/>
</dbReference>
<evidence type="ECO:0000313" key="7">
    <source>
        <dbReference type="Proteomes" id="UP000603227"/>
    </source>
</evidence>
<dbReference type="Gene3D" id="3.40.50.2300">
    <property type="match status" value="2"/>
</dbReference>
<dbReference type="InterPro" id="IPR028082">
    <property type="entry name" value="Peripla_BP_I"/>
</dbReference>
<name>A0A919DED0_9ACTN</name>